<proteinExistence type="predicted"/>
<feature type="transmembrane region" description="Helical" evidence="5">
    <location>
        <begin position="246"/>
        <end position="268"/>
    </location>
</feature>
<dbReference type="PANTHER" id="PTHR12489">
    <property type="entry name" value="LIPOMA HMGIC FUSION PARTNER-LIKE PROTEIN"/>
    <property type="match status" value="1"/>
</dbReference>
<evidence type="ECO:0000256" key="5">
    <source>
        <dbReference type="SAM" id="Phobius"/>
    </source>
</evidence>
<reference evidence="6" key="1">
    <citation type="submission" date="2020-11" db="EMBL/GenBank/DDBJ databases">
        <authorList>
            <person name="Tran Van P."/>
        </authorList>
    </citation>
    <scope>NUCLEOTIDE SEQUENCE</scope>
</reference>
<dbReference type="PANTHER" id="PTHR12489:SF19">
    <property type="entry name" value="LHFPL TETRASPAN SUBFAMILY MEMBER 2 PROTEIN"/>
    <property type="match status" value="1"/>
</dbReference>
<accession>A0A7R9E2P0</accession>
<sequence>MRLGEYGKPDPSSPDIQLYIVFGGKFPTLTVDRPVVPFYKPIVRPPYAHICSFKNRNVSVLSWFCVSTFVEIELQTCCLSRRLYPVLRDVAGVARMCYVIVTARSLLWTILTLLATLAILSAVLTPKWLIGPLRVKNSENGTVMFSPSVGIYNRCTRLHGRQSCGPFSLHGLATDSQVNLKIIPRQGFNYTDRCAKLVMFSSVSEVFPGWWKAALVFLCLGLTIMVLTVVTSVLSSCIQSVFKKSIFTLSGAAQAVAGICFILGILLYPAGWGSPRVIKLCGVEAAPFYPAECTLGWALYSAVVGVILTFLCSVLSVQAEVATSSDKVQFQIHQGRTLICLP</sequence>
<dbReference type="EMBL" id="OB792914">
    <property type="protein sequence ID" value="CAD7425277.1"/>
    <property type="molecule type" value="Genomic_DNA"/>
</dbReference>
<organism evidence="6">
    <name type="scientific">Timema monikensis</name>
    <dbReference type="NCBI Taxonomy" id="170555"/>
    <lineage>
        <taxon>Eukaryota</taxon>
        <taxon>Metazoa</taxon>
        <taxon>Ecdysozoa</taxon>
        <taxon>Arthropoda</taxon>
        <taxon>Hexapoda</taxon>
        <taxon>Insecta</taxon>
        <taxon>Pterygota</taxon>
        <taxon>Neoptera</taxon>
        <taxon>Polyneoptera</taxon>
        <taxon>Phasmatodea</taxon>
        <taxon>Timematodea</taxon>
        <taxon>Timematoidea</taxon>
        <taxon>Timematidae</taxon>
        <taxon>Timema</taxon>
    </lineage>
</organism>
<evidence type="ECO:0000256" key="1">
    <source>
        <dbReference type="ARBA" id="ARBA00004141"/>
    </source>
</evidence>
<dbReference type="Gene3D" id="1.20.140.150">
    <property type="match status" value="1"/>
</dbReference>
<feature type="transmembrane region" description="Helical" evidence="5">
    <location>
        <begin position="209"/>
        <end position="234"/>
    </location>
</feature>
<dbReference type="InterPro" id="IPR019372">
    <property type="entry name" value="LHFPL"/>
</dbReference>
<dbReference type="AlphaFoldDB" id="A0A7R9E2P0"/>
<evidence type="ECO:0000256" key="3">
    <source>
        <dbReference type="ARBA" id="ARBA00022989"/>
    </source>
</evidence>
<evidence type="ECO:0000256" key="2">
    <source>
        <dbReference type="ARBA" id="ARBA00022692"/>
    </source>
</evidence>
<dbReference type="Pfam" id="PF10242">
    <property type="entry name" value="L_HMGIC_fpl"/>
    <property type="match status" value="1"/>
</dbReference>
<feature type="transmembrane region" description="Helical" evidence="5">
    <location>
        <begin position="297"/>
        <end position="317"/>
    </location>
</feature>
<evidence type="ECO:0000256" key="4">
    <source>
        <dbReference type="ARBA" id="ARBA00023136"/>
    </source>
</evidence>
<evidence type="ECO:0000313" key="6">
    <source>
        <dbReference type="EMBL" id="CAD7425277.1"/>
    </source>
</evidence>
<comment type="subcellular location">
    <subcellularLocation>
        <location evidence="1">Membrane</location>
        <topology evidence="1">Multi-pass membrane protein</topology>
    </subcellularLocation>
</comment>
<keyword evidence="3 5" id="KW-1133">Transmembrane helix</keyword>
<keyword evidence="4 5" id="KW-0472">Membrane</keyword>
<keyword evidence="2 5" id="KW-0812">Transmembrane</keyword>
<gene>
    <name evidence="6" type="ORF">TMSB3V08_LOCUS2193</name>
</gene>
<evidence type="ECO:0008006" key="7">
    <source>
        <dbReference type="Google" id="ProtNLM"/>
    </source>
</evidence>
<protein>
    <recommendedName>
        <fullName evidence="7">Lipoma HMGIC fusion partner-like 2 protein</fullName>
    </recommendedName>
</protein>
<dbReference type="GO" id="GO:0016020">
    <property type="term" value="C:membrane"/>
    <property type="evidence" value="ECO:0007669"/>
    <property type="project" value="UniProtKB-SubCell"/>
</dbReference>
<name>A0A7R9E2P0_9NEOP</name>
<feature type="transmembrane region" description="Helical" evidence="5">
    <location>
        <begin position="105"/>
        <end position="124"/>
    </location>
</feature>